<protein>
    <submittedName>
        <fullName evidence="1">Uncharacterized protein</fullName>
    </submittedName>
</protein>
<gene>
    <name evidence="1" type="ORF">S01H1_79377</name>
</gene>
<accession>X0YZZ0</accession>
<reference evidence="1" key="1">
    <citation type="journal article" date="2014" name="Front. Microbiol.">
        <title>High frequency of phylogenetically diverse reductive dehalogenase-homologous genes in deep subseafloor sedimentary metagenomes.</title>
        <authorList>
            <person name="Kawai M."/>
            <person name="Futagami T."/>
            <person name="Toyoda A."/>
            <person name="Takaki Y."/>
            <person name="Nishi S."/>
            <person name="Hori S."/>
            <person name="Arai W."/>
            <person name="Tsubouchi T."/>
            <person name="Morono Y."/>
            <person name="Uchiyama I."/>
            <person name="Ito T."/>
            <person name="Fujiyama A."/>
            <person name="Inagaki F."/>
            <person name="Takami H."/>
        </authorList>
    </citation>
    <scope>NUCLEOTIDE SEQUENCE</scope>
    <source>
        <strain evidence="1">Expedition CK06-06</strain>
    </source>
</reference>
<evidence type="ECO:0000313" key="1">
    <source>
        <dbReference type="EMBL" id="GAG51987.1"/>
    </source>
</evidence>
<proteinExistence type="predicted"/>
<feature type="non-terminal residue" evidence="1">
    <location>
        <position position="1"/>
    </location>
</feature>
<sequence>DLVEDLPALILRALDASPDAPPFFGLYTYDGADRLVIQWTQYIVDGES</sequence>
<comment type="caution">
    <text evidence="1">The sequence shown here is derived from an EMBL/GenBank/DDBJ whole genome shotgun (WGS) entry which is preliminary data.</text>
</comment>
<dbReference type="AlphaFoldDB" id="X0YZZ0"/>
<dbReference type="EMBL" id="BARS01053502">
    <property type="protein sequence ID" value="GAG51987.1"/>
    <property type="molecule type" value="Genomic_DNA"/>
</dbReference>
<organism evidence="1">
    <name type="scientific">marine sediment metagenome</name>
    <dbReference type="NCBI Taxonomy" id="412755"/>
    <lineage>
        <taxon>unclassified sequences</taxon>
        <taxon>metagenomes</taxon>
        <taxon>ecological metagenomes</taxon>
    </lineage>
</organism>
<name>X0YZZ0_9ZZZZ</name>